<name>A0ABW0F1T8_9HYPH</name>
<feature type="signal peptide" evidence="2">
    <location>
        <begin position="1"/>
        <end position="19"/>
    </location>
</feature>
<proteinExistence type="predicted"/>
<evidence type="ECO:0000313" key="4">
    <source>
        <dbReference type="Proteomes" id="UP001595976"/>
    </source>
</evidence>
<feature type="chain" id="PRO_5046085490" description="Lipoprotein" evidence="2">
    <location>
        <begin position="20"/>
        <end position="193"/>
    </location>
</feature>
<evidence type="ECO:0000256" key="2">
    <source>
        <dbReference type="SAM" id="SignalP"/>
    </source>
</evidence>
<organism evidence="3 4">
    <name type="scientific">Bosea minatitlanensis</name>
    <dbReference type="NCBI Taxonomy" id="128782"/>
    <lineage>
        <taxon>Bacteria</taxon>
        <taxon>Pseudomonadati</taxon>
        <taxon>Pseudomonadota</taxon>
        <taxon>Alphaproteobacteria</taxon>
        <taxon>Hyphomicrobiales</taxon>
        <taxon>Boseaceae</taxon>
        <taxon>Bosea</taxon>
    </lineage>
</organism>
<accession>A0ABW0F1T8</accession>
<feature type="region of interest" description="Disordered" evidence="1">
    <location>
        <begin position="163"/>
        <end position="193"/>
    </location>
</feature>
<keyword evidence="4" id="KW-1185">Reference proteome</keyword>
<comment type="caution">
    <text evidence="3">The sequence shown here is derived from an EMBL/GenBank/DDBJ whole genome shotgun (WGS) entry which is preliminary data.</text>
</comment>
<dbReference type="PROSITE" id="PS51257">
    <property type="entry name" value="PROKAR_LIPOPROTEIN"/>
    <property type="match status" value="1"/>
</dbReference>
<dbReference type="RefSeq" id="WP_158444950.1">
    <property type="nucleotide sequence ID" value="NZ_JAOAOS010000001.1"/>
</dbReference>
<evidence type="ECO:0000313" key="3">
    <source>
        <dbReference type="EMBL" id="MFC5292191.1"/>
    </source>
</evidence>
<protein>
    <recommendedName>
        <fullName evidence="5">Lipoprotein</fullName>
    </recommendedName>
</protein>
<sequence>MFHRLSGLALGPALALALAGCQETTQTAARPRVDAPGVPVSVQSISGAPEDVTTSFAGLLGEAAAERKMEIVPGNKPARFRVKGYLTAQPTEDGQTALAFVWDVYDSTKQRAQRVQGESIGKRSDGSDPWAGIDRTVVAKAASDSMDAIAGFLVTTPAAEAALAPAQGSGRSKANGGKTADARTASAGSGKRL</sequence>
<dbReference type="EMBL" id="JBHSLI010000001">
    <property type="protein sequence ID" value="MFC5292191.1"/>
    <property type="molecule type" value="Genomic_DNA"/>
</dbReference>
<keyword evidence="2" id="KW-0732">Signal</keyword>
<dbReference type="Proteomes" id="UP001595976">
    <property type="component" value="Unassembled WGS sequence"/>
</dbReference>
<reference evidence="4" key="1">
    <citation type="journal article" date="2019" name="Int. J. Syst. Evol. Microbiol.">
        <title>The Global Catalogue of Microorganisms (GCM) 10K type strain sequencing project: providing services to taxonomists for standard genome sequencing and annotation.</title>
        <authorList>
            <consortium name="The Broad Institute Genomics Platform"/>
            <consortium name="The Broad Institute Genome Sequencing Center for Infectious Disease"/>
            <person name="Wu L."/>
            <person name="Ma J."/>
        </authorList>
    </citation>
    <scope>NUCLEOTIDE SEQUENCE [LARGE SCALE GENOMIC DNA]</scope>
    <source>
        <strain evidence="4">CGMCC 1.15643</strain>
    </source>
</reference>
<evidence type="ECO:0008006" key="5">
    <source>
        <dbReference type="Google" id="ProtNLM"/>
    </source>
</evidence>
<gene>
    <name evidence="3" type="ORF">ACFPK2_04210</name>
</gene>
<evidence type="ECO:0000256" key="1">
    <source>
        <dbReference type="SAM" id="MobiDB-lite"/>
    </source>
</evidence>